<reference evidence="6 7" key="1">
    <citation type="submission" date="2020-10" db="EMBL/GenBank/DDBJ databases">
        <title>Sequencing the genomes of 1000 actinobacteria strains.</title>
        <authorList>
            <person name="Klenk H.-P."/>
        </authorList>
    </citation>
    <scope>NUCLEOTIDE SEQUENCE [LARGE SCALE GENOMIC DNA]</scope>
    <source>
        <strain evidence="6 7">DSM 46661</strain>
    </source>
</reference>
<evidence type="ECO:0000256" key="2">
    <source>
        <dbReference type="ARBA" id="ARBA00022679"/>
    </source>
</evidence>
<keyword evidence="2" id="KW-0808">Transferase</keyword>
<dbReference type="InterPro" id="IPR016461">
    <property type="entry name" value="COMT-like"/>
</dbReference>
<dbReference type="Gene3D" id="1.10.10.10">
    <property type="entry name" value="Winged helix-like DNA-binding domain superfamily/Winged helix DNA-binding domain"/>
    <property type="match status" value="1"/>
</dbReference>
<keyword evidence="6" id="KW-0830">Ubiquinone</keyword>
<organism evidence="6 7">
    <name type="scientific">Amycolatopsis roodepoortensis</name>
    <dbReference type="NCBI Taxonomy" id="700274"/>
    <lineage>
        <taxon>Bacteria</taxon>
        <taxon>Bacillati</taxon>
        <taxon>Actinomycetota</taxon>
        <taxon>Actinomycetes</taxon>
        <taxon>Pseudonocardiales</taxon>
        <taxon>Pseudonocardiaceae</taxon>
        <taxon>Amycolatopsis</taxon>
    </lineage>
</organism>
<dbReference type="EMBL" id="JADBEJ010000004">
    <property type="protein sequence ID" value="MBE1576290.1"/>
    <property type="molecule type" value="Genomic_DNA"/>
</dbReference>
<dbReference type="PROSITE" id="PS51683">
    <property type="entry name" value="SAM_OMT_II"/>
    <property type="match status" value="1"/>
</dbReference>
<dbReference type="InterPro" id="IPR001077">
    <property type="entry name" value="COMT_C"/>
</dbReference>
<gene>
    <name evidence="6" type="ORF">H4W30_003337</name>
</gene>
<keyword evidence="3" id="KW-0949">S-adenosyl-L-methionine</keyword>
<dbReference type="SUPFAM" id="SSF53335">
    <property type="entry name" value="S-adenosyl-L-methionine-dependent methyltransferases"/>
    <property type="match status" value="1"/>
</dbReference>
<keyword evidence="1" id="KW-0489">Methyltransferase</keyword>
<dbReference type="InterPro" id="IPR012967">
    <property type="entry name" value="COMT_dimerisation"/>
</dbReference>
<dbReference type="Gene3D" id="3.40.50.150">
    <property type="entry name" value="Vaccinia Virus protein VP39"/>
    <property type="match status" value="1"/>
</dbReference>
<evidence type="ECO:0000313" key="6">
    <source>
        <dbReference type="EMBL" id="MBE1576290.1"/>
    </source>
</evidence>
<dbReference type="PANTHER" id="PTHR43712:SF2">
    <property type="entry name" value="O-METHYLTRANSFERASE CICE"/>
    <property type="match status" value="1"/>
</dbReference>
<evidence type="ECO:0000256" key="3">
    <source>
        <dbReference type="ARBA" id="ARBA00022691"/>
    </source>
</evidence>
<feature type="domain" description="O-methyltransferase dimerisation" evidence="5">
    <location>
        <begin position="12"/>
        <end position="87"/>
    </location>
</feature>
<evidence type="ECO:0000256" key="1">
    <source>
        <dbReference type="ARBA" id="ARBA00022603"/>
    </source>
</evidence>
<evidence type="ECO:0000259" key="4">
    <source>
        <dbReference type="Pfam" id="PF00891"/>
    </source>
</evidence>
<accession>A0ABR9L6P1</accession>
<sequence>MDTQPALDGLVRLTSGLWASQTLVAAEDLGLFTFLSGGSATPAEVAAGTGIAERPAEILLTACAALDLLDADGGRFRNTPVAEAYLVKGKPDYFGDYIRMLGQYANPGWMRVTEIVRANRPGRLLSGDQEEIFEEGTRPRIFWDGLYPLSAGTARVLAEEVDFGETSTLLDVGGGGGAFAVELCRRHPGLHTTIFDLPFVCEYTVDKVEEAKLSDRISLRSGDFLQDAELPPGHDAILLSMILHDWDEARNAELLAKCHRALPSGGLLVISELLVDDDKAGPADAALMSMAMLVGTWGRNYTAAEYHEWLTAAGFDDIRTVRFQAPGANGAITARKP</sequence>
<dbReference type="PANTHER" id="PTHR43712">
    <property type="entry name" value="PUTATIVE (AFU_ORTHOLOGUE AFUA_4G14580)-RELATED"/>
    <property type="match status" value="1"/>
</dbReference>
<dbReference type="InterPro" id="IPR036390">
    <property type="entry name" value="WH_DNA-bd_sf"/>
</dbReference>
<dbReference type="RefSeq" id="WP_318780609.1">
    <property type="nucleotide sequence ID" value="NZ_JADBEJ010000004.1"/>
</dbReference>
<proteinExistence type="predicted"/>
<name>A0ABR9L6P1_9PSEU</name>
<keyword evidence="7" id="KW-1185">Reference proteome</keyword>
<evidence type="ECO:0000313" key="7">
    <source>
        <dbReference type="Proteomes" id="UP000656548"/>
    </source>
</evidence>
<comment type="caution">
    <text evidence="6">The sequence shown here is derived from an EMBL/GenBank/DDBJ whole genome shotgun (WGS) entry which is preliminary data.</text>
</comment>
<dbReference type="Pfam" id="PF00891">
    <property type="entry name" value="Methyltransf_2"/>
    <property type="match status" value="1"/>
</dbReference>
<evidence type="ECO:0000259" key="5">
    <source>
        <dbReference type="Pfam" id="PF08100"/>
    </source>
</evidence>
<protein>
    <submittedName>
        <fullName evidence="6">Ubiquinone/menaquinone biosynthesis C-methylase UbiE</fullName>
    </submittedName>
</protein>
<dbReference type="InterPro" id="IPR036388">
    <property type="entry name" value="WH-like_DNA-bd_sf"/>
</dbReference>
<dbReference type="SUPFAM" id="SSF46785">
    <property type="entry name" value="Winged helix' DNA-binding domain"/>
    <property type="match status" value="1"/>
</dbReference>
<dbReference type="Pfam" id="PF08100">
    <property type="entry name" value="Dimerisation"/>
    <property type="match status" value="1"/>
</dbReference>
<dbReference type="Proteomes" id="UP000656548">
    <property type="component" value="Unassembled WGS sequence"/>
</dbReference>
<dbReference type="InterPro" id="IPR029063">
    <property type="entry name" value="SAM-dependent_MTases_sf"/>
</dbReference>
<feature type="domain" description="O-methyltransferase C-terminal" evidence="4">
    <location>
        <begin position="141"/>
        <end position="315"/>
    </location>
</feature>
<dbReference type="CDD" id="cd02440">
    <property type="entry name" value="AdoMet_MTases"/>
    <property type="match status" value="1"/>
</dbReference>